<dbReference type="EMBL" id="LZKJ01000193">
    <property type="protein sequence ID" value="OBI40823.1"/>
    <property type="molecule type" value="Genomic_DNA"/>
</dbReference>
<gene>
    <name evidence="9" type="ORF">A5707_08380</name>
</gene>
<feature type="transmembrane region" description="Helical" evidence="7">
    <location>
        <begin position="450"/>
        <end position="471"/>
    </location>
</feature>
<dbReference type="InterPro" id="IPR003439">
    <property type="entry name" value="ABC_transporter-like_ATP-bd"/>
</dbReference>
<evidence type="ECO:0000313" key="9">
    <source>
        <dbReference type="EMBL" id="OBI40823.1"/>
    </source>
</evidence>
<comment type="caution">
    <text evidence="9">The sequence shown here is derived from an EMBL/GenBank/DDBJ whole genome shotgun (WGS) entry which is preliminary data.</text>
</comment>
<evidence type="ECO:0000256" key="5">
    <source>
        <dbReference type="ARBA" id="ARBA00023136"/>
    </source>
</evidence>
<accession>A0A1A2YTQ8</accession>
<keyword evidence="4 7" id="KW-1133">Transmembrane helix</keyword>
<evidence type="ECO:0000256" key="4">
    <source>
        <dbReference type="ARBA" id="ARBA00022989"/>
    </source>
</evidence>
<dbReference type="GO" id="GO:0016020">
    <property type="term" value="C:membrane"/>
    <property type="evidence" value="ECO:0007669"/>
    <property type="project" value="UniProtKB-SubCell"/>
</dbReference>
<evidence type="ECO:0000256" key="6">
    <source>
        <dbReference type="SAM" id="MobiDB-lite"/>
    </source>
</evidence>
<dbReference type="GO" id="GO:0140359">
    <property type="term" value="F:ABC-type transporter activity"/>
    <property type="evidence" value="ECO:0007669"/>
    <property type="project" value="InterPro"/>
</dbReference>
<feature type="transmembrane region" description="Helical" evidence="7">
    <location>
        <begin position="478"/>
        <end position="500"/>
    </location>
</feature>
<feature type="transmembrane region" description="Helical" evidence="7">
    <location>
        <begin position="366"/>
        <end position="387"/>
    </location>
</feature>
<sequence length="598" mass="63597">MQRLIPHQPEPRPHEMTPTSPLPHADVTHSAAPPEKPAALGTLETEQLGLNIDGHAVLVDVSFTAQPGTLTAVIGPSKAARSALSHLLAGEMRPSLGEVTIGGHDVHDEFASLRTSIGLVGPYDVVHPQLTIEQALGYIAELRLPPSTSADERRRAVNHVIAELQLNSLRTIQIGKLSDEQRQRASLASELITAPSLLVVDEPVAGSDPQTMALLRRLADAGRVVVVSTASPDHVDVCDQVLLLAPQGTPAFVGPPAEIDDALRSANWEETLERAGAVQHRLSPPSPQARQTAVEPLAPPEHLGLWRQIAVAVRRQAWLLIGDQRYFIFLTILPVLFGALTLVVPGHAGLGQADPYGNGPDEALEILIVLNLGAVFMGTALAVRDLFGERRIFRREQSGGLSTPAYLTAKLTVYSLAALVQTGIITTVAVAGKGAPTKGAVLLGSPVLELYLTLAVTAVVSATVALALSSLAKYREQLLLMAVLVILLSFLFSGAAFPLAGRFGLEQVSWLLPSRWGYAASASTVDLPAVNLLATSDESWTHSAGWWLFDMAMLIALGAVCAAFLYWRLRRRAEPGTAVSETADTGLPDAGAARYGQV</sequence>
<comment type="subcellular location">
    <subcellularLocation>
        <location evidence="1">Membrane</location>
        <topology evidence="1">Multi-pass membrane protein</topology>
    </subcellularLocation>
</comment>
<dbReference type="Pfam" id="PF00005">
    <property type="entry name" value="ABC_tran"/>
    <property type="match status" value="1"/>
</dbReference>
<organism evidence="9 10">
    <name type="scientific">Mycobacterium kyorinense</name>
    <dbReference type="NCBI Taxonomy" id="487514"/>
    <lineage>
        <taxon>Bacteria</taxon>
        <taxon>Bacillati</taxon>
        <taxon>Actinomycetota</taxon>
        <taxon>Actinomycetes</taxon>
        <taxon>Mycobacteriales</taxon>
        <taxon>Mycobacteriaceae</taxon>
        <taxon>Mycobacterium</taxon>
    </lineage>
</organism>
<dbReference type="SUPFAM" id="SSF52540">
    <property type="entry name" value="P-loop containing nucleoside triphosphate hydrolases"/>
    <property type="match status" value="1"/>
</dbReference>
<dbReference type="InterPro" id="IPR027417">
    <property type="entry name" value="P-loop_NTPase"/>
</dbReference>
<dbReference type="PANTHER" id="PTHR48041">
    <property type="entry name" value="ABC TRANSPORTER G FAMILY MEMBER 28"/>
    <property type="match status" value="1"/>
</dbReference>
<evidence type="ECO:0000256" key="1">
    <source>
        <dbReference type="ARBA" id="ARBA00004141"/>
    </source>
</evidence>
<feature type="transmembrane region" description="Helical" evidence="7">
    <location>
        <begin position="546"/>
        <end position="567"/>
    </location>
</feature>
<keyword evidence="5 7" id="KW-0472">Membrane</keyword>
<protein>
    <recommendedName>
        <fullName evidence="8">ABC transporter domain-containing protein</fullName>
    </recommendedName>
</protein>
<dbReference type="PROSITE" id="PS50893">
    <property type="entry name" value="ABC_TRANSPORTER_2"/>
    <property type="match status" value="1"/>
</dbReference>
<dbReference type="Gene3D" id="3.40.50.300">
    <property type="entry name" value="P-loop containing nucleotide triphosphate hydrolases"/>
    <property type="match status" value="1"/>
</dbReference>
<evidence type="ECO:0000259" key="8">
    <source>
        <dbReference type="PROSITE" id="PS50893"/>
    </source>
</evidence>
<dbReference type="GO" id="GO:0005524">
    <property type="term" value="F:ATP binding"/>
    <property type="evidence" value="ECO:0007669"/>
    <property type="project" value="InterPro"/>
</dbReference>
<dbReference type="Pfam" id="PF01061">
    <property type="entry name" value="ABC2_membrane"/>
    <property type="match status" value="1"/>
</dbReference>
<dbReference type="PANTHER" id="PTHR48041:SF139">
    <property type="entry name" value="PROTEIN SCARLET"/>
    <property type="match status" value="1"/>
</dbReference>
<dbReference type="Proteomes" id="UP000093592">
    <property type="component" value="Unassembled WGS sequence"/>
</dbReference>
<reference evidence="10" key="1">
    <citation type="submission" date="2016-06" db="EMBL/GenBank/DDBJ databases">
        <authorList>
            <person name="Sutton G."/>
            <person name="Brinkac L."/>
            <person name="Sanka R."/>
            <person name="Adams M."/>
            <person name="Lau E."/>
            <person name="Sam S."/>
            <person name="Sreng N."/>
            <person name="Him V."/>
            <person name="Kerleguer A."/>
            <person name="Cheng S."/>
        </authorList>
    </citation>
    <scope>NUCLEOTIDE SEQUENCE [LARGE SCALE GENOMIC DNA]</scope>
    <source>
        <strain evidence="10">E861</strain>
    </source>
</reference>
<keyword evidence="2" id="KW-0813">Transport</keyword>
<feature type="transmembrane region" description="Helical" evidence="7">
    <location>
        <begin position="407"/>
        <end position="430"/>
    </location>
</feature>
<proteinExistence type="predicted"/>
<evidence type="ECO:0000313" key="10">
    <source>
        <dbReference type="Proteomes" id="UP000093592"/>
    </source>
</evidence>
<evidence type="ECO:0000256" key="7">
    <source>
        <dbReference type="SAM" id="Phobius"/>
    </source>
</evidence>
<dbReference type="GO" id="GO:0016887">
    <property type="term" value="F:ATP hydrolysis activity"/>
    <property type="evidence" value="ECO:0007669"/>
    <property type="project" value="InterPro"/>
</dbReference>
<name>A0A1A2YTQ8_9MYCO</name>
<evidence type="ECO:0000256" key="2">
    <source>
        <dbReference type="ARBA" id="ARBA00022448"/>
    </source>
</evidence>
<dbReference type="InterPro" id="IPR050352">
    <property type="entry name" value="ABCG_transporters"/>
</dbReference>
<dbReference type="InterPro" id="IPR013525">
    <property type="entry name" value="ABC2_TM"/>
</dbReference>
<feature type="domain" description="ABC transporter" evidence="8">
    <location>
        <begin position="43"/>
        <end position="272"/>
    </location>
</feature>
<feature type="region of interest" description="Disordered" evidence="6">
    <location>
        <begin position="1"/>
        <end position="36"/>
    </location>
</feature>
<feature type="transmembrane region" description="Helical" evidence="7">
    <location>
        <begin position="326"/>
        <end position="346"/>
    </location>
</feature>
<dbReference type="AlphaFoldDB" id="A0A1A2YTQ8"/>
<keyword evidence="3 7" id="KW-0812">Transmembrane</keyword>
<evidence type="ECO:0000256" key="3">
    <source>
        <dbReference type="ARBA" id="ARBA00022692"/>
    </source>
</evidence>